<dbReference type="GeneID" id="5439861"/>
<reference evidence="1 2" key="3">
    <citation type="journal article" date="2017" name="Mol. Plant Pathol.">
        <title>A gapless genome sequence of the fungus Botrytis cinerea.</title>
        <authorList>
            <person name="Van Kan J.A."/>
            <person name="Stassen J.H."/>
            <person name="Mosbach A."/>
            <person name="Van Der Lee T.A."/>
            <person name="Faino L."/>
            <person name="Farmer A.D."/>
            <person name="Papasotiriou D.G."/>
            <person name="Zhou S."/>
            <person name="Seidl M.F."/>
            <person name="Cottam E."/>
            <person name="Edel D."/>
            <person name="Hahn M."/>
            <person name="Schwartz D.C."/>
            <person name="Dietrich R.A."/>
            <person name="Widdison S."/>
            <person name="Scalliet G."/>
        </authorList>
    </citation>
    <scope>NUCLEOTIDE SEQUENCE [LARGE SCALE GENOMIC DNA]</scope>
    <source>
        <strain evidence="1 2">B05.10</strain>
    </source>
</reference>
<protein>
    <submittedName>
        <fullName evidence="1">Uncharacterized protein</fullName>
    </submittedName>
</protein>
<dbReference type="EMBL" id="CP009810">
    <property type="protein sequence ID" value="ATZ51001.1"/>
    <property type="molecule type" value="Genomic_DNA"/>
</dbReference>
<proteinExistence type="predicted"/>
<keyword evidence="2" id="KW-1185">Reference proteome</keyword>
<sequence>MPSVKKDAELISIAPPKSAKSPLEDYVEVSYEISAIYASTQQMSIPEKNSIVEILPAELISNIMEHLGPTFGAVFGLTCHQVHDEYKRQYPHSDALLLETLLWDKTSKEDVQHPLFRPNARLYELLDEWIGNGDTTKYIYFRDISLGSSDLLMYCAIPGFYVGKFLLRDIYGEEADPSGHALKQLLVAWCAYVHIQRGWLQFCGDDKPPYYPSPLTMGGNAWIDEMNSIMNVYKNKKPEDIFIYIIDTGIKVANEGYGQGWSVTEARREQWREH</sequence>
<dbReference type="Proteomes" id="UP000001798">
    <property type="component" value="Chromosome 6"/>
</dbReference>
<gene>
    <name evidence="1" type="ORF">BCIN_06g04570</name>
</gene>
<reference evidence="1 2" key="1">
    <citation type="journal article" date="2011" name="PLoS Genet.">
        <title>Genomic analysis of the necrotrophic fungal pathogens Sclerotinia sclerotiorum and Botrytis cinerea.</title>
        <authorList>
            <person name="Amselem J."/>
            <person name="Cuomo C.A."/>
            <person name="van Kan J.A."/>
            <person name="Viaud M."/>
            <person name="Benito E.P."/>
            <person name="Couloux A."/>
            <person name="Coutinho P.M."/>
            <person name="de Vries R.P."/>
            <person name="Dyer P.S."/>
            <person name="Fillinger S."/>
            <person name="Fournier E."/>
            <person name="Gout L."/>
            <person name="Hahn M."/>
            <person name="Kohn L."/>
            <person name="Lapalu N."/>
            <person name="Plummer K.M."/>
            <person name="Pradier J.M."/>
            <person name="Quevillon E."/>
            <person name="Sharon A."/>
            <person name="Simon A."/>
            <person name="ten Have A."/>
            <person name="Tudzynski B."/>
            <person name="Tudzynski P."/>
            <person name="Wincker P."/>
            <person name="Andrew M."/>
            <person name="Anthouard V."/>
            <person name="Beever R.E."/>
            <person name="Beffa R."/>
            <person name="Benoit I."/>
            <person name="Bouzid O."/>
            <person name="Brault B."/>
            <person name="Chen Z."/>
            <person name="Choquer M."/>
            <person name="Collemare J."/>
            <person name="Cotton P."/>
            <person name="Danchin E.G."/>
            <person name="Da Silva C."/>
            <person name="Gautier A."/>
            <person name="Giraud C."/>
            <person name="Giraud T."/>
            <person name="Gonzalez C."/>
            <person name="Grossetete S."/>
            <person name="Guldener U."/>
            <person name="Henrissat B."/>
            <person name="Howlett B.J."/>
            <person name="Kodira C."/>
            <person name="Kretschmer M."/>
            <person name="Lappartient A."/>
            <person name="Leroch M."/>
            <person name="Levis C."/>
            <person name="Mauceli E."/>
            <person name="Neuveglise C."/>
            <person name="Oeser B."/>
            <person name="Pearson M."/>
            <person name="Poulain J."/>
            <person name="Poussereau N."/>
            <person name="Quesneville H."/>
            <person name="Rascle C."/>
            <person name="Schumacher J."/>
            <person name="Segurens B."/>
            <person name="Sexton A."/>
            <person name="Silva E."/>
            <person name="Sirven C."/>
            <person name="Soanes D.M."/>
            <person name="Talbot N.J."/>
            <person name="Templeton M."/>
            <person name="Yandava C."/>
            <person name="Yarden O."/>
            <person name="Zeng Q."/>
            <person name="Rollins J.A."/>
            <person name="Lebrun M.H."/>
            <person name="Dickman M."/>
        </authorList>
    </citation>
    <scope>NUCLEOTIDE SEQUENCE [LARGE SCALE GENOMIC DNA]</scope>
    <source>
        <strain evidence="1 2">B05.10</strain>
    </source>
</reference>
<reference evidence="1 2" key="2">
    <citation type="journal article" date="2012" name="Eukaryot. Cell">
        <title>Genome update of Botrytis cinerea strains B05.10 and T4.</title>
        <authorList>
            <person name="Staats M."/>
            <person name="van Kan J.A."/>
        </authorList>
    </citation>
    <scope>NUCLEOTIDE SEQUENCE [LARGE SCALE GENOMIC DNA]</scope>
    <source>
        <strain evidence="1 2">B05.10</strain>
    </source>
</reference>
<dbReference type="KEGG" id="bfu:BCIN_06g04570"/>
<dbReference type="OrthoDB" id="3509018at2759"/>
<dbReference type="RefSeq" id="XP_001559235.1">
    <property type="nucleotide sequence ID" value="XM_001559185.2"/>
</dbReference>
<organism evidence="1 2">
    <name type="scientific">Botryotinia fuckeliana (strain B05.10)</name>
    <name type="common">Noble rot fungus</name>
    <name type="synonym">Botrytis cinerea</name>
    <dbReference type="NCBI Taxonomy" id="332648"/>
    <lineage>
        <taxon>Eukaryota</taxon>
        <taxon>Fungi</taxon>
        <taxon>Dikarya</taxon>
        <taxon>Ascomycota</taxon>
        <taxon>Pezizomycotina</taxon>
        <taxon>Leotiomycetes</taxon>
        <taxon>Helotiales</taxon>
        <taxon>Sclerotiniaceae</taxon>
        <taxon>Botrytis</taxon>
    </lineage>
</organism>
<evidence type="ECO:0000313" key="2">
    <source>
        <dbReference type="Proteomes" id="UP000001798"/>
    </source>
</evidence>
<evidence type="ECO:0000313" key="1">
    <source>
        <dbReference type="EMBL" id="ATZ51001.1"/>
    </source>
</evidence>
<accession>A0A384JKK8</accession>
<dbReference type="VEuPathDB" id="FungiDB:Bcin06g04570"/>
<name>A0A384JKK8_BOTFB</name>
<dbReference type="AlphaFoldDB" id="A0A384JKK8"/>